<keyword evidence="1" id="KW-0472">Membrane</keyword>
<dbReference type="EMBL" id="MN740537">
    <property type="protein sequence ID" value="QHU32299.1"/>
    <property type="molecule type" value="Genomic_DNA"/>
</dbReference>
<evidence type="ECO:0000313" key="2">
    <source>
        <dbReference type="EMBL" id="QHU32299.1"/>
    </source>
</evidence>
<feature type="transmembrane region" description="Helical" evidence="1">
    <location>
        <begin position="396"/>
        <end position="418"/>
    </location>
</feature>
<feature type="transmembrane region" description="Helical" evidence="1">
    <location>
        <begin position="430"/>
        <end position="451"/>
    </location>
</feature>
<accession>A0A6C0LNI6</accession>
<keyword evidence="1" id="KW-0812">Transmembrane</keyword>
<sequence length="454" mass="48923">MSLQSCAPGSTVGFPIKLNQSLFAAWPGASTDTETALKPLIQENELSVSWGPVQKGAQIVASVGPSSFTVSGINVAADGTTLSLGTANYRCSEVISVAKIQHGSFCTDKNALYEFIQAFQIQNKGSNPSSPDIILLTRPLVFNDTENAFWTAIDTSALKKGEPQRVDFDLKSLYAYSTGDLLPTVSYRTCLPVQLLNYNGETATGSIKIQVNVVMAPIYVKASSSGLATCRNVSTYSLVTTPKRPADCFPDATSKTIFQFSIALNKYPSDGKNNFRFLMPNSTLADLATTTQKVMIEVPKPFLSKSIATISKAVAPPLQSTVEGFTSPSPTKNYKCYRIDPTRDVKDGQIMVDPTTGESLTKVMDEKNAGQDPAITAALMGQAQQPSGLLPGDIEFILSIIATVIGSIVLLAYGGYIVNILFIRKDLNTAFYHILIFTVALFCLTVFAIFFGKK</sequence>
<organism evidence="2">
    <name type="scientific">viral metagenome</name>
    <dbReference type="NCBI Taxonomy" id="1070528"/>
    <lineage>
        <taxon>unclassified sequences</taxon>
        <taxon>metagenomes</taxon>
        <taxon>organismal metagenomes</taxon>
    </lineage>
</organism>
<evidence type="ECO:0000256" key="1">
    <source>
        <dbReference type="SAM" id="Phobius"/>
    </source>
</evidence>
<proteinExistence type="predicted"/>
<reference evidence="2" key="1">
    <citation type="journal article" date="2020" name="Nature">
        <title>Giant virus diversity and host interactions through global metagenomics.</title>
        <authorList>
            <person name="Schulz F."/>
            <person name="Roux S."/>
            <person name="Paez-Espino D."/>
            <person name="Jungbluth S."/>
            <person name="Walsh D.A."/>
            <person name="Denef V.J."/>
            <person name="McMahon K.D."/>
            <person name="Konstantinidis K.T."/>
            <person name="Eloe-Fadrosh E.A."/>
            <person name="Kyrpides N.C."/>
            <person name="Woyke T."/>
        </authorList>
    </citation>
    <scope>NUCLEOTIDE SEQUENCE</scope>
    <source>
        <strain evidence="2">GVMAG-M-3300027963-9</strain>
    </source>
</reference>
<protein>
    <submittedName>
        <fullName evidence="2">Uncharacterized protein</fullName>
    </submittedName>
</protein>
<keyword evidence="1" id="KW-1133">Transmembrane helix</keyword>
<dbReference type="AlphaFoldDB" id="A0A6C0LNI6"/>
<name>A0A6C0LNI6_9ZZZZ</name>